<dbReference type="SUPFAM" id="SSF55874">
    <property type="entry name" value="ATPase domain of HSP90 chaperone/DNA topoisomerase II/histidine kinase"/>
    <property type="match status" value="1"/>
</dbReference>
<comment type="caution">
    <text evidence="9">The sequence shown here is derived from an EMBL/GenBank/DDBJ whole genome shotgun (WGS) entry which is preliminary data.</text>
</comment>
<dbReference type="SMART" id="SM00387">
    <property type="entry name" value="HATPase_c"/>
    <property type="match status" value="1"/>
</dbReference>
<dbReference type="InterPro" id="IPR035965">
    <property type="entry name" value="PAS-like_dom_sf"/>
</dbReference>
<evidence type="ECO:0000259" key="6">
    <source>
        <dbReference type="PROSITE" id="PS50109"/>
    </source>
</evidence>
<keyword evidence="5" id="KW-0418">Kinase</keyword>
<dbReference type="PROSITE" id="PS50113">
    <property type="entry name" value="PAC"/>
    <property type="match status" value="4"/>
</dbReference>
<feature type="domain" description="PAS" evidence="7">
    <location>
        <begin position="271"/>
        <end position="341"/>
    </location>
</feature>
<dbReference type="Gene3D" id="1.20.5.1930">
    <property type="match status" value="1"/>
</dbReference>
<dbReference type="CDD" id="cd00130">
    <property type="entry name" value="PAS"/>
    <property type="match status" value="3"/>
</dbReference>
<evidence type="ECO:0000259" key="8">
    <source>
        <dbReference type="PROSITE" id="PS50113"/>
    </source>
</evidence>
<evidence type="ECO:0000256" key="1">
    <source>
        <dbReference type="ARBA" id="ARBA00000085"/>
    </source>
</evidence>
<dbReference type="InterPro" id="IPR013656">
    <property type="entry name" value="PAS_4"/>
</dbReference>
<dbReference type="SUPFAM" id="SSF55785">
    <property type="entry name" value="PYP-like sensor domain (PAS domain)"/>
    <property type="match status" value="4"/>
</dbReference>
<dbReference type="Gene3D" id="3.30.565.10">
    <property type="entry name" value="Histidine kinase-like ATPase, C-terminal domain"/>
    <property type="match status" value="1"/>
</dbReference>
<organism evidence="9 10">
    <name type="scientific">Flaviaesturariibacter amylovorans</name>
    <dbReference type="NCBI Taxonomy" id="1084520"/>
    <lineage>
        <taxon>Bacteria</taxon>
        <taxon>Pseudomonadati</taxon>
        <taxon>Bacteroidota</taxon>
        <taxon>Chitinophagia</taxon>
        <taxon>Chitinophagales</taxon>
        <taxon>Chitinophagaceae</taxon>
        <taxon>Flaviaestuariibacter</taxon>
    </lineage>
</organism>
<dbReference type="PANTHER" id="PTHR43304:SF1">
    <property type="entry name" value="PAC DOMAIN-CONTAINING PROTEIN"/>
    <property type="match status" value="1"/>
</dbReference>
<dbReference type="Pfam" id="PF08447">
    <property type="entry name" value="PAS_3"/>
    <property type="match status" value="3"/>
</dbReference>
<dbReference type="PROSITE" id="PS50109">
    <property type="entry name" value="HIS_KIN"/>
    <property type="match status" value="1"/>
</dbReference>
<gene>
    <name evidence="9" type="ORF">GCM10023184_17180</name>
</gene>
<dbReference type="PROSITE" id="PS50112">
    <property type="entry name" value="PAS"/>
    <property type="match status" value="2"/>
</dbReference>
<dbReference type="Pfam" id="PF08448">
    <property type="entry name" value="PAS_4"/>
    <property type="match status" value="1"/>
</dbReference>
<dbReference type="InterPro" id="IPR005467">
    <property type="entry name" value="His_kinase_dom"/>
</dbReference>
<dbReference type="NCBIfam" id="TIGR00229">
    <property type="entry name" value="sensory_box"/>
    <property type="match status" value="4"/>
</dbReference>
<keyword evidence="3" id="KW-0597">Phosphoprotein</keyword>
<reference evidence="10" key="1">
    <citation type="journal article" date="2019" name="Int. J. Syst. Evol. Microbiol.">
        <title>The Global Catalogue of Microorganisms (GCM) 10K type strain sequencing project: providing services to taxonomists for standard genome sequencing and annotation.</title>
        <authorList>
            <consortium name="The Broad Institute Genomics Platform"/>
            <consortium name="The Broad Institute Genome Sequencing Center for Infectious Disease"/>
            <person name="Wu L."/>
            <person name="Ma J."/>
        </authorList>
    </citation>
    <scope>NUCLEOTIDE SEQUENCE [LARGE SCALE GENOMIC DNA]</scope>
    <source>
        <strain evidence="10">JCM 17919</strain>
    </source>
</reference>
<evidence type="ECO:0000313" key="9">
    <source>
        <dbReference type="EMBL" id="GAA4327772.1"/>
    </source>
</evidence>
<dbReference type="EMBL" id="BAABGY010000007">
    <property type="protein sequence ID" value="GAA4327772.1"/>
    <property type="molecule type" value="Genomic_DNA"/>
</dbReference>
<keyword evidence="10" id="KW-1185">Reference proteome</keyword>
<evidence type="ECO:0000256" key="2">
    <source>
        <dbReference type="ARBA" id="ARBA00012438"/>
    </source>
</evidence>
<dbReference type="InterPro" id="IPR052162">
    <property type="entry name" value="Sensor_kinase/Photoreceptor"/>
</dbReference>
<dbReference type="EC" id="2.7.13.3" evidence="2"/>
<dbReference type="InterPro" id="IPR000700">
    <property type="entry name" value="PAS-assoc_C"/>
</dbReference>
<dbReference type="InterPro" id="IPR000014">
    <property type="entry name" value="PAS"/>
</dbReference>
<dbReference type="RefSeq" id="WP_345255104.1">
    <property type="nucleotide sequence ID" value="NZ_BAABGY010000007.1"/>
</dbReference>
<dbReference type="Proteomes" id="UP001501725">
    <property type="component" value="Unassembled WGS sequence"/>
</dbReference>
<dbReference type="PANTHER" id="PTHR43304">
    <property type="entry name" value="PHYTOCHROME-LIKE PROTEIN CPH1"/>
    <property type="match status" value="1"/>
</dbReference>
<dbReference type="CDD" id="cd16917">
    <property type="entry name" value="HATPase_UhpB-NarQ-NarX-like"/>
    <property type="match status" value="1"/>
</dbReference>
<keyword evidence="4" id="KW-0808">Transferase</keyword>
<feature type="domain" description="PAC" evidence="8">
    <location>
        <begin position="88"/>
        <end position="140"/>
    </location>
</feature>
<evidence type="ECO:0000256" key="4">
    <source>
        <dbReference type="ARBA" id="ARBA00022679"/>
    </source>
</evidence>
<accession>A0ABP8GNV7</accession>
<evidence type="ECO:0000259" key="7">
    <source>
        <dbReference type="PROSITE" id="PS50112"/>
    </source>
</evidence>
<feature type="domain" description="PAC" evidence="8">
    <location>
        <begin position="346"/>
        <end position="398"/>
    </location>
</feature>
<evidence type="ECO:0000313" key="10">
    <source>
        <dbReference type="Proteomes" id="UP001501725"/>
    </source>
</evidence>
<protein>
    <recommendedName>
        <fullName evidence="2">histidine kinase</fullName>
        <ecNumber evidence="2">2.7.13.3</ecNumber>
    </recommendedName>
</protein>
<name>A0ABP8GNV7_9BACT</name>
<sequence length="746" mass="86111">MIPATEQASPFNDERNLLYLLYNNTEEYFLLIDPELRVCMYNRNTFDQVRLHMGIELRRGMPVLELSEPETHDALRELYRDVLNGTVRETDRLIHSRLGETRTLHNHFRPARDQEGRIVAIMMIAHDITEQKKISENLRRNEEMWRFALEGSNLGVWDSDLVNGRMHFSPSYERLYGFAPGSLSNDRAVWRQRVHPDDLPRIRMAVDAHLTGQVPHYECSYRIRDVNDEYRWVQARGRVVAWDADGRPTRMLGTHADITDKVTAEEALRASNERYRLTTRATSDAIYDWDLCSNNLYWGEGMHTLFGYQGADVTIDKWEQFIHPAEHAVVTASLDLVMADPKQEFWKFEYRFRRKDGAWSDVLDRGYILRDPEGKALRMIGAMQDITTQKARERALTESNERFDMVLRATNDLIWDWNLVDNSFYRDADGLRRIYGVNDANGIGLFENWLERVHPEDREALATDIAGLLASIDRDSFESEYRFRRDDGQYVYIYDRGLLLRDGSGRPTRLIGAAQDISERKKMEQQLVARELTRQKLISKATLETQERERAEIGKELHDNVNQVLTTTKLYLDLSMSTPELREDLIQKSSRNIIYVINEIRALSRSLMNPSLGDLGLVAAIQDLVESVNLTGKIEVGFTADAALERDLDEQQQLMVFRILQEALNNALRHSGARHLEIRLREVGGDLQLVVRDDGVGFDPAQVKKGSGLRNVENRVYLANGSLRVESQPQQGCTLVIQLPMKTKHS</sequence>
<comment type="catalytic activity">
    <reaction evidence="1">
        <text>ATP + protein L-histidine = ADP + protein N-phospho-L-histidine.</text>
        <dbReference type="EC" id="2.7.13.3"/>
    </reaction>
</comment>
<dbReference type="Gene3D" id="2.10.70.100">
    <property type="match status" value="1"/>
</dbReference>
<evidence type="ECO:0000256" key="3">
    <source>
        <dbReference type="ARBA" id="ARBA00022553"/>
    </source>
</evidence>
<feature type="domain" description="PAS" evidence="7">
    <location>
        <begin position="141"/>
        <end position="213"/>
    </location>
</feature>
<dbReference type="SMART" id="SM00091">
    <property type="entry name" value="PAS"/>
    <property type="match status" value="4"/>
</dbReference>
<feature type="domain" description="Histidine kinase" evidence="6">
    <location>
        <begin position="552"/>
        <end position="743"/>
    </location>
</feature>
<dbReference type="InterPro" id="IPR003594">
    <property type="entry name" value="HATPase_dom"/>
</dbReference>
<dbReference type="InterPro" id="IPR036890">
    <property type="entry name" value="HATPase_C_sf"/>
</dbReference>
<dbReference type="InterPro" id="IPR013655">
    <property type="entry name" value="PAS_fold_3"/>
</dbReference>
<dbReference type="Gene3D" id="3.30.450.20">
    <property type="entry name" value="PAS domain"/>
    <property type="match status" value="4"/>
</dbReference>
<dbReference type="InterPro" id="IPR001610">
    <property type="entry name" value="PAC"/>
</dbReference>
<feature type="domain" description="PAC" evidence="8">
    <location>
        <begin position="477"/>
        <end position="529"/>
    </location>
</feature>
<proteinExistence type="predicted"/>
<dbReference type="SMART" id="SM00086">
    <property type="entry name" value="PAC"/>
    <property type="match status" value="4"/>
</dbReference>
<evidence type="ECO:0000256" key="5">
    <source>
        <dbReference type="ARBA" id="ARBA00022777"/>
    </source>
</evidence>
<dbReference type="Pfam" id="PF02518">
    <property type="entry name" value="HATPase_c"/>
    <property type="match status" value="1"/>
</dbReference>
<feature type="domain" description="PAC" evidence="8">
    <location>
        <begin position="217"/>
        <end position="270"/>
    </location>
</feature>